<dbReference type="Proteomes" id="UP000186106">
    <property type="component" value="Unassembled WGS sequence"/>
</dbReference>
<protein>
    <submittedName>
        <fullName evidence="3">Tetratricopeptide repeat protein</fullName>
    </submittedName>
    <submittedName>
        <fullName evidence="4">Tetratricopeptide repeat-containing protein</fullName>
    </submittedName>
</protein>
<reference evidence="4 5" key="1">
    <citation type="submission" date="2017-01" db="EMBL/GenBank/DDBJ databases">
        <authorList>
            <person name="Mah S.A."/>
            <person name="Swanson W.J."/>
            <person name="Moy G.W."/>
            <person name="Vacquier V.D."/>
        </authorList>
    </citation>
    <scope>NUCLEOTIDE SEQUENCE [LARGE SCALE GENOMIC DNA]</scope>
    <source>
        <strain evidence="4 5">DSM 16927</strain>
    </source>
</reference>
<evidence type="ECO:0000313" key="5">
    <source>
        <dbReference type="Proteomes" id="UP000186106"/>
    </source>
</evidence>
<dbReference type="EMBL" id="FTNZ01000002">
    <property type="protein sequence ID" value="SIS31626.1"/>
    <property type="molecule type" value="Genomic_DNA"/>
</dbReference>
<dbReference type="Proteomes" id="UP000279541">
    <property type="component" value="Chromosome"/>
</dbReference>
<evidence type="ECO:0000256" key="1">
    <source>
        <dbReference type="PROSITE-ProRule" id="PRU00339"/>
    </source>
</evidence>
<accession>A0A1N7I3M1</accession>
<evidence type="ECO:0000256" key="2">
    <source>
        <dbReference type="SAM" id="SignalP"/>
    </source>
</evidence>
<reference evidence="3 6" key="2">
    <citation type="submission" date="2018-11" db="EMBL/GenBank/DDBJ databases">
        <title>Proposal to divide the Flavobacteriaceae and reorganize its genera based on Amino Acid Identity values calculated from whole genome sequences.</title>
        <authorList>
            <person name="Nicholson A.C."/>
            <person name="Gulvik C.A."/>
            <person name="Whitney A.M."/>
            <person name="Humrighouse B.W."/>
            <person name="Bell M."/>
            <person name="Holmes B."/>
            <person name="Steigerwalt A.G."/>
            <person name="Villarma A."/>
            <person name="Sheth M."/>
            <person name="Batra D."/>
            <person name="Pryor J."/>
            <person name="Bernardet J.-F."/>
            <person name="Hugo C."/>
            <person name="Kampfer P."/>
            <person name="Newman J."/>
            <person name="McQuiston J.R."/>
        </authorList>
    </citation>
    <scope>NUCLEOTIDE SEQUENCE [LARGE SCALE GENOMIC DNA]</scope>
    <source>
        <strain evidence="3 6">DSM 16927</strain>
    </source>
</reference>
<dbReference type="Gene3D" id="1.25.40.10">
    <property type="entry name" value="Tetratricopeptide repeat domain"/>
    <property type="match status" value="1"/>
</dbReference>
<keyword evidence="2" id="KW-0732">Signal</keyword>
<gene>
    <name evidence="3" type="ORF">EG359_09200</name>
    <name evidence="4" type="ORF">SAMN05421768_102487</name>
</gene>
<dbReference type="Pfam" id="PF14559">
    <property type="entry name" value="TPR_19"/>
    <property type="match status" value="1"/>
</dbReference>
<feature type="chain" id="PRO_5044563311" evidence="2">
    <location>
        <begin position="22"/>
        <end position="209"/>
    </location>
</feature>
<keyword evidence="1" id="KW-0802">TPR repeat</keyword>
<evidence type="ECO:0000313" key="4">
    <source>
        <dbReference type="EMBL" id="SIS31626.1"/>
    </source>
</evidence>
<dbReference type="InterPro" id="IPR019734">
    <property type="entry name" value="TPR_rpt"/>
</dbReference>
<proteinExistence type="predicted"/>
<evidence type="ECO:0000313" key="3">
    <source>
        <dbReference type="EMBL" id="AZA99783.1"/>
    </source>
</evidence>
<keyword evidence="6" id="KW-1185">Reference proteome</keyword>
<evidence type="ECO:0000313" key="6">
    <source>
        <dbReference type="Proteomes" id="UP000279541"/>
    </source>
</evidence>
<dbReference type="SUPFAM" id="SSF48452">
    <property type="entry name" value="TPR-like"/>
    <property type="match status" value="1"/>
</dbReference>
<feature type="signal peptide" evidence="2">
    <location>
        <begin position="1"/>
        <end position="21"/>
    </location>
</feature>
<dbReference type="EMBL" id="CP033926">
    <property type="protein sequence ID" value="AZA99783.1"/>
    <property type="molecule type" value="Genomic_DNA"/>
</dbReference>
<feature type="repeat" description="TPR" evidence="1">
    <location>
        <begin position="24"/>
        <end position="57"/>
    </location>
</feature>
<dbReference type="InterPro" id="IPR011990">
    <property type="entry name" value="TPR-like_helical_dom_sf"/>
</dbReference>
<dbReference type="OrthoDB" id="1253210at2"/>
<dbReference type="PROSITE" id="PS50005">
    <property type="entry name" value="TPR"/>
    <property type="match status" value="1"/>
</dbReference>
<organism evidence="4 5">
    <name type="scientific">Chryseobacterium joostei</name>
    <dbReference type="NCBI Taxonomy" id="112234"/>
    <lineage>
        <taxon>Bacteria</taxon>
        <taxon>Pseudomonadati</taxon>
        <taxon>Bacteroidota</taxon>
        <taxon>Flavobacteriia</taxon>
        <taxon>Flavobacteriales</taxon>
        <taxon>Weeksellaceae</taxon>
        <taxon>Chryseobacterium group</taxon>
        <taxon>Chryseobacterium</taxon>
    </lineage>
</organism>
<dbReference type="AlphaFoldDB" id="A0A1N7I3M1"/>
<name>A0A1N7I3M1_9FLAO</name>
<sequence length="209" mass="24536">MRGRMRKLFLLLVLSSNLFFAQSSLNDFEQGNQLLSENKFSDAESLFHKALKEEPDNLDFKSQLVLALINQNKNDEAEKNIIEILKKNSLFPPALWYGGLNNFQKNVPDFRQAISYFERFYNVVDENSNQYFAVNFYIGKSYQNLLYTDGLSYDEVSRMLETYKKYMDIETDTEVTNKIAGFIKTIEENRPGENVKKWVITRTQRTKNE</sequence>
<dbReference type="KEGG" id="cjt:EG359_09200"/>
<dbReference type="STRING" id="112234.SAMN05421768_102487"/>